<gene>
    <name evidence="3" type="ORF">ECRASSUSDP1_LOCUS13287</name>
</gene>
<feature type="signal peptide" evidence="2">
    <location>
        <begin position="1"/>
        <end position="23"/>
    </location>
</feature>
<keyword evidence="1" id="KW-0472">Membrane</keyword>
<name>A0AAD1URJ6_EUPCR</name>
<keyword evidence="2" id="KW-0732">Signal</keyword>
<protein>
    <submittedName>
        <fullName evidence="3">Uncharacterized protein</fullName>
    </submittedName>
</protein>
<dbReference type="EMBL" id="CAMPGE010013217">
    <property type="protein sequence ID" value="CAI2371960.1"/>
    <property type="molecule type" value="Genomic_DNA"/>
</dbReference>
<accession>A0AAD1URJ6</accession>
<evidence type="ECO:0000256" key="2">
    <source>
        <dbReference type="SAM" id="SignalP"/>
    </source>
</evidence>
<feature type="chain" id="PRO_5041921818" evidence="2">
    <location>
        <begin position="24"/>
        <end position="399"/>
    </location>
</feature>
<reference evidence="3" key="1">
    <citation type="submission" date="2023-07" db="EMBL/GenBank/DDBJ databases">
        <authorList>
            <consortium name="AG Swart"/>
            <person name="Singh M."/>
            <person name="Singh A."/>
            <person name="Seah K."/>
            <person name="Emmerich C."/>
        </authorList>
    </citation>
    <scope>NUCLEOTIDE SEQUENCE</scope>
    <source>
        <strain evidence="3">DP1</strain>
    </source>
</reference>
<dbReference type="PROSITE" id="PS51257">
    <property type="entry name" value="PROKAR_LIPOPROTEIN"/>
    <property type="match status" value="1"/>
</dbReference>
<comment type="caution">
    <text evidence="3">The sequence shown here is derived from an EMBL/GenBank/DDBJ whole genome shotgun (WGS) entry which is preliminary data.</text>
</comment>
<dbReference type="AlphaFoldDB" id="A0AAD1URJ6"/>
<keyword evidence="1" id="KW-0812">Transmembrane</keyword>
<organism evidence="3 4">
    <name type="scientific">Euplotes crassus</name>
    <dbReference type="NCBI Taxonomy" id="5936"/>
    <lineage>
        <taxon>Eukaryota</taxon>
        <taxon>Sar</taxon>
        <taxon>Alveolata</taxon>
        <taxon>Ciliophora</taxon>
        <taxon>Intramacronucleata</taxon>
        <taxon>Spirotrichea</taxon>
        <taxon>Hypotrichia</taxon>
        <taxon>Euplotida</taxon>
        <taxon>Euplotidae</taxon>
        <taxon>Moneuplotes</taxon>
    </lineage>
</organism>
<evidence type="ECO:0000256" key="1">
    <source>
        <dbReference type="SAM" id="Phobius"/>
    </source>
</evidence>
<evidence type="ECO:0000313" key="4">
    <source>
        <dbReference type="Proteomes" id="UP001295684"/>
    </source>
</evidence>
<feature type="transmembrane region" description="Helical" evidence="1">
    <location>
        <begin position="93"/>
        <end position="111"/>
    </location>
</feature>
<keyword evidence="1" id="KW-1133">Transmembrane helix</keyword>
<sequence length="399" mass="45824">MRNCFRKCVAILTLLFILSCAYALKSSNILQDNVITTQEGSNKNGSDKASKKIKPGIIRTPGANKQGNFTFWDYSKNLQWEKMKTAVHSRKEVILYSSSIVIFTIFVVLFIKAIKSKYDNSQFNDKNLFDAKSMFKKKARSSYEKKGQGDNGLNTILEDANESYDVENFNKRETCKTIYEDRYSDTYGQFSNQRKSSKLGENFLEGYRNVKEGKISEEPDVSTFSTDRSEDYPLPHRNFMKNKFEKDELEKAAYLKEKENAIFGMASGQSDYDSKQGIQDQIKTQIKFNFSESESEFDDLSENPRQEDLNNINGRETIDLNGPLYDPATFKKKVKGCMSEFSQAESEANDMNKLLHNMEANSLKDVEDDVVSNSSDSRVNQGAMLRSRHQNRDMEDIFF</sequence>
<proteinExistence type="predicted"/>
<keyword evidence="4" id="KW-1185">Reference proteome</keyword>
<evidence type="ECO:0000313" key="3">
    <source>
        <dbReference type="EMBL" id="CAI2371960.1"/>
    </source>
</evidence>
<dbReference type="Proteomes" id="UP001295684">
    <property type="component" value="Unassembled WGS sequence"/>
</dbReference>